<dbReference type="GO" id="GO:0004519">
    <property type="term" value="F:endonuclease activity"/>
    <property type="evidence" value="ECO:0007669"/>
    <property type="project" value="UniProtKB-KW"/>
</dbReference>
<dbReference type="Proteomes" id="UP000199308">
    <property type="component" value="Unassembled WGS sequence"/>
</dbReference>
<dbReference type="PANTHER" id="PTHR43861:SF3">
    <property type="entry name" value="PUTATIVE (AFU_ORTHOLOGUE AFUA_2G14390)-RELATED"/>
    <property type="match status" value="1"/>
</dbReference>
<keyword evidence="3" id="KW-0540">Nuclease</keyword>
<name>A0A1I0FM25_THASX</name>
<dbReference type="InterPro" id="IPR029063">
    <property type="entry name" value="SAM-dependent_MTases_sf"/>
</dbReference>
<organism evidence="3 4">
    <name type="scientific">Thalassotalea agarivorans</name>
    <name type="common">Thalassomonas agarivorans</name>
    <dbReference type="NCBI Taxonomy" id="349064"/>
    <lineage>
        <taxon>Bacteria</taxon>
        <taxon>Pseudomonadati</taxon>
        <taxon>Pseudomonadota</taxon>
        <taxon>Gammaproteobacteria</taxon>
        <taxon>Alteromonadales</taxon>
        <taxon>Colwelliaceae</taxon>
        <taxon>Thalassotalea</taxon>
    </lineage>
</organism>
<feature type="domain" description="HNH nuclease" evidence="2">
    <location>
        <begin position="452"/>
        <end position="499"/>
    </location>
</feature>
<evidence type="ECO:0000256" key="1">
    <source>
        <dbReference type="ARBA" id="ARBA00022679"/>
    </source>
</evidence>
<keyword evidence="1" id="KW-0808">Transferase</keyword>
<dbReference type="Gene3D" id="3.40.50.150">
    <property type="entry name" value="Vaccinia Virus protein VP39"/>
    <property type="match status" value="1"/>
</dbReference>
<dbReference type="InterPro" id="IPR003615">
    <property type="entry name" value="HNH_nuc"/>
</dbReference>
<evidence type="ECO:0000313" key="4">
    <source>
        <dbReference type="Proteomes" id="UP000199308"/>
    </source>
</evidence>
<dbReference type="OrthoDB" id="7348755at2"/>
<dbReference type="CDD" id="cd02440">
    <property type="entry name" value="AdoMet_MTases"/>
    <property type="match status" value="1"/>
</dbReference>
<proteinExistence type="predicted"/>
<sequence length="568" mass="64770">MSSLSKNITFYSVNAESLTTQYNSISFESVHKDWLDEIPKEGMVLDVGAGSGRDARFLASKGLSVVAVEPADGIRDLALQYGIEKPIHWISDTLPDLSKIFALQIKFDLILLSAVWMHIAPNSRQRAFRKLSSLLKPNGKLVISLRHGPCYDERTMHDVSADELAQYASQYGLTYKLLGPLSQSDEMGREDVRWQTVLLTLPDDGTGAFPLIRNIVVNDNKSSTYKVALLRTLLRIAEGHPGAVIEQTDEYVVLPVGLVALYWMKLYKPLIEQYEMQQNSNSSKGLGFIKANGWHQLSSLSSNDFYIGASYFDTEIVQALYRTLKDISSTVKNMPAKYTTLPGTKDAVFQVELSTPKKPTKQLILDFEFLSSLGKFIVPKHIWDSLSRFSVWIEPALVNEWSSLMAGYAMNQEKQFSKLDFLNALNWHEPERTTSRIRKRVNDLLTSENVYCCWSGKNLNVTDFAVDHAFPFARWPNNDLWNLLPTNTKINAQKSDKLPTGLKLVESRELIIQWWKQGWQMNQTEFFSQANLALPNLNPYNANFDDVFDAFTLQRDRIKDFQQLQDWY</sequence>
<dbReference type="Gene3D" id="1.10.30.50">
    <property type="match status" value="1"/>
</dbReference>
<keyword evidence="3" id="KW-0378">Hydrolase</keyword>
<keyword evidence="3" id="KW-0255">Endonuclease</keyword>
<dbReference type="SUPFAM" id="SSF53335">
    <property type="entry name" value="S-adenosyl-L-methionine-dependent methyltransferases"/>
    <property type="match status" value="1"/>
</dbReference>
<accession>A0A1I0FM25</accession>
<dbReference type="STRING" id="349064.SAMN05660429_02190"/>
<dbReference type="Pfam" id="PF13395">
    <property type="entry name" value="HNH_4"/>
    <property type="match status" value="1"/>
</dbReference>
<gene>
    <name evidence="3" type="ORF">SAMN05660429_02190</name>
</gene>
<reference evidence="3 4" key="1">
    <citation type="submission" date="2016-10" db="EMBL/GenBank/DDBJ databases">
        <authorList>
            <person name="de Groot N.N."/>
        </authorList>
    </citation>
    <scope>NUCLEOTIDE SEQUENCE [LARGE SCALE GENOMIC DNA]</scope>
    <source>
        <strain evidence="3 4">DSM 19706</strain>
    </source>
</reference>
<evidence type="ECO:0000313" key="3">
    <source>
        <dbReference type="EMBL" id="SET59158.1"/>
    </source>
</evidence>
<dbReference type="PANTHER" id="PTHR43861">
    <property type="entry name" value="TRANS-ACONITATE 2-METHYLTRANSFERASE-RELATED"/>
    <property type="match status" value="1"/>
</dbReference>
<evidence type="ECO:0000259" key="2">
    <source>
        <dbReference type="Pfam" id="PF13395"/>
    </source>
</evidence>
<dbReference type="GO" id="GO:0016740">
    <property type="term" value="F:transferase activity"/>
    <property type="evidence" value="ECO:0007669"/>
    <property type="project" value="UniProtKB-KW"/>
</dbReference>
<protein>
    <submittedName>
        <fullName evidence="3">HNH endonuclease</fullName>
    </submittedName>
</protein>
<dbReference type="EMBL" id="FOHK01000009">
    <property type="protein sequence ID" value="SET59158.1"/>
    <property type="molecule type" value="Genomic_DNA"/>
</dbReference>
<dbReference type="AlphaFoldDB" id="A0A1I0FM25"/>
<keyword evidence="4" id="KW-1185">Reference proteome</keyword>
<dbReference type="Pfam" id="PF13489">
    <property type="entry name" value="Methyltransf_23"/>
    <property type="match status" value="1"/>
</dbReference>